<dbReference type="PANTHER" id="PTHR11474">
    <property type="entry name" value="TYROSINASE FAMILY MEMBER"/>
    <property type="match status" value="1"/>
</dbReference>
<dbReference type="GO" id="GO:0016491">
    <property type="term" value="F:oxidoreductase activity"/>
    <property type="evidence" value="ECO:0007669"/>
    <property type="project" value="UniProtKB-KW"/>
</dbReference>
<dbReference type="PROSITE" id="PS00497">
    <property type="entry name" value="TYROSINASE_1"/>
    <property type="match status" value="1"/>
</dbReference>
<accession>A0A6A5SRS0</accession>
<dbReference type="EMBL" id="ML976035">
    <property type="protein sequence ID" value="KAF1942408.1"/>
    <property type="molecule type" value="Genomic_DNA"/>
</dbReference>
<feature type="signal peptide" evidence="3">
    <location>
        <begin position="1"/>
        <end position="17"/>
    </location>
</feature>
<keyword evidence="3" id="KW-0732">Signal</keyword>
<dbReference type="InterPro" id="IPR050316">
    <property type="entry name" value="Tyrosinase/Hemocyanin"/>
</dbReference>
<protein>
    <submittedName>
        <fullName evidence="6">Di-copper centre-containing protein</fullName>
    </submittedName>
</protein>
<gene>
    <name evidence="6" type="ORF">EJ02DRAFT_433992</name>
</gene>
<dbReference type="GO" id="GO:0046872">
    <property type="term" value="F:metal ion binding"/>
    <property type="evidence" value="ECO:0007669"/>
    <property type="project" value="UniProtKB-KW"/>
</dbReference>
<evidence type="ECO:0000313" key="6">
    <source>
        <dbReference type="EMBL" id="KAF1942408.1"/>
    </source>
</evidence>
<dbReference type="InterPro" id="IPR008922">
    <property type="entry name" value="Di-copper_centre_dom_sf"/>
</dbReference>
<dbReference type="Pfam" id="PF00264">
    <property type="entry name" value="Tyrosinase"/>
    <property type="match status" value="1"/>
</dbReference>
<keyword evidence="2" id="KW-0560">Oxidoreductase</keyword>
<feature type="chain" id="PRO_5025555027" evidence="3">
    <location>
        <begin position="18"/>
        <end position="391"/>
    </location>
</feature>
<proteinExistence type="predicted"/>
<dbReference type="AlphaFoldDB" id="A0A6A5SRS0"/>
<keyword evidence="1" id="KW-0479">Metal-binding</keyword>
<keyword evidence="7" id="KW-1185">Reference proteome</keyword>
<evidence type="ECO:0000259" key="4">
    <source>
        <dbReference type="PROSITE" id="PS00497"/>
    </source>
</evidence>
<dbReference type="SUPFAM" id="SSF48056">
    <property type="entry name" value="Di-copper centre-containing domain"/>
    <property type="match status" value="1"/>
</dbReference>
<feature type="domain" description="Tyrosinase copper-binding" evidence="4">
    <location>
        <begin position="118"/>
        <end position="135"/>
    </location>
</feature>
<dbReference type="Gene3D" id="1.10.1280.10">
    <property type="entry name" value="Di-copper center containing domain from catechol oxidase"/>
    <property type="match status" value="1"/>
</dbReference>
<dbReference type="PROSITE" id="PS00498">
    <property type="entry name" value="TYROSINASE_2"/>
    <property type="match status" value="1"/>
</dbReference>
<feature type="domain" description="Tyrosinase copper-binding" evidence="5">
    <location>
        <begin position="313"/>
        <end position="324"/>
    </location>
</feature>
<dbReference type="InterPro" id="IPR002227">
    <property type="entry name" value="Tyrosinase_Cu-bd"/>
</dbReference>
<reference evidence="6" key="1">
    <citation type="journal article" date="2020" name="Stud. Mycol.">
        <title>101 Dothideomycetes genomes: a test case for predicting lifestyles and emergence of pathogens.</title>
        <authorList>
            <person name="Haridas S."/>
            <person name="Albert R."/>
            <person name="Binder M."/>
            <person name="Bloem J."/>
            <person name="Labutti K."/>
            <person name="Salamov A."/>
            <person name="Andreopoulos B."/>
            <person name="Baker S."/>
            <person name="Barry K."/>
            <person name="Bills G."/>
            <person name="Bluhm B."/>
            <person name="Cannon C."/>
            <person name="Castanera R."/>
            <person name="Culley D."/>
            <person name="Daum C."/>
            <person name="Ezra D."/>
            <person name="Gonzalez J."/>
            <person name="Henrissat B."/>
            <person name="Kuo A."/>
            <person name="Liang C."/>
            <person name="Lipzen A."/>
            <person name="Lutzoni F."/>
            <person name="Magnuson J."/>
            <person name="Mondo S."/>
            <person name="Nolan M."/>
            <person name="Ohm R."/>
            <person name="Pangilinan J."/>
            <person name="Park H.-J."/>
            <person name="Ramirez L."/>
            <person name="Alfaro M."/>
            <person name="Sun H."/>
            <person name="Tritt A."/>
            <person name="Yoshinaga Y."/>
            <person name="Zwiers L.-H."/>
            <person name="Turgeon B."/>
            <person name="Goodwin S."/>
            <person name="Spatafora J."/>
            <person name="Crous P."/>
            <person name="Grigoriev I."/>
        </authorList>
    </citation>
    <scope>NUCLEOTIDE SEQUENCE</scope>
    <source>
        <strain evidence="6">CBS 161.51</strain>
    </source>
</reference>
<dbReference type="PRINTS" id="PR00092">
    <property type="entry name" value="TYROSINASE"/>
</dbReference>
<dbReference type="PANTHER" id="PTHR11474:SF125">
    <property type="entry name" value="N-ACETYL-6-HYDROXYTRYPTOPHAN OXIDASE IVOB-RELATED"/>
    <property type="match status" value="1"/>
</dbReference>
<organism evidence="6 7">
    <name type="scientific">Clathrospora elynae</name>
    <dbReference type="NCBI Taxonomy" id="706981"/>
    <lineage>
        <taxon>Eukaryota</taxon>
        <taxon>Fungi</taxon>
        <taxon>Dikarya</taxon>
        <taxon>Ascomycota</taxon>
        <taxon>Pezizomycotina</taxon>
        <taxon>Dothideomycetes</taxon>
        <taxon>Pleosporomycetidae</taxon>
        <taxon>Pleosporales</taxon>
        <taxon>Diademaceae</taxon>
        <taxon>Clathrospora</taxon>
    </lineage>
</organism>
<evidence type="ECO:0000259" key="5">
    <source>
        <dbReference type="PROSITE" id="PS00498"/>
    </source>
</evidence>
<evidence type="ECO:0000256" key="3">
    <source>
        <dbReference type="SAM" id="SignalP"/>
    </source>
</evidence>
<evidence type="ECO:0000256" key="2">
    <source>
        <dbReference type="ARBA" id="ARBA00023002"/>
    </source>
</evidence>
<name>A0A6A5SRS0_9PLEO</name>
<sequence>MRIFGAVAVALICLADAAPLESRASAAKSDALTAQGAKNLIVYVAKNGYPNSQKCNARNTAVRREWSTLKAAEKTDYINAVKCLAKKPAKTPASMAAGAKNRYDDFVAAHVNQTLSIHGTGNFLTWHRYFTWAYEQTLRNECGYKGYQPYYNWPMWSDDPRKSPALDGSATSLSGDGAFVPGRTNTCIPSPDQCGVSIPPGNGGGCVTSGPFKDWQVNLGPVAPVVAGLTPNPEFTGLGYNPRCLRRDISRAAASGWSKDTDIVSLIANSPNISTFQNTMQGDFASGFLGVHTAGHFTVGGDPGGDLFVSPADPYFFLHHAMIDRTYWTWQNQDPAKRITAVGGTITLNNMPPSRDALLTDTLNMGYVGAPEVTIQEASSTLGGLFCYVYA</sequence>
<dbReference type="OrthoDB" id="6132182at2759"/>
<dbReference type="Proteomes" id="UP000800038">
    <property type="component" value="Unassembled WGS sequence"/>
</dbReference>
<evidence type="ECO:0000256" key="1">
    <source>
        <dbReference type="ARBA" id="ARBA00022723"/>
    </source>
</evidence>
<evidence type="ECO:0000313" key="7">
    <source>
        <dbReference type="Proteomes" id="UP000800038"/>
    </source>
</evidence>